<comment type="similarity">
    <text evidence="1">Belongs to the short-chain dehydrogenases/reductases (SDR) family.</text>
</comment>
<evidence type="ECO:0000313" key="5">
    <source>
        <dbReference type="Proteomes" id="UP000095751"/>
    </source>
</evidence>
<reference evidence="4 5" key="1">
    <citation type="submission" date="2016-09" db="EMBL/GenBank/DDBJ databases">
        <title>Extensive genetic diversity and differential bi-allelic expression allows diatom success in the polar Southern Ocean.</title>
        <authorList>
            <consortium name="DOE Joint Genome Institute"/>
            <person name="Mock T."/>
            <person name="Otillar R.P."/>
            <person name="Strauss J."/>
            <person name="Dupont C."/>
            <person name="Frickenhaus S."/>
            <person name="Maumus F."/>
            <person name="Mcmullan M."/>
            <person name="Sanges R."/>
            <person name="Schmutz J."/>
            <person name="Toseland A."/>
            <person name="Valas R."/>
            <person name="Veluchamy A."/>
            <person name="Ward B.J."/>
            <person name="Allen A."/>
            <person name="Barry K."/>
            <person name="Falciatore A."/>
            <person name="Ferrante M."/>
            <person name="Fortunato A.E."/>
            <person name="Gloeckner G."/>
            <person name="Gruber A."/>
            <person name="Hipkin R."/>
            <person name="Janech M."/>
            <person name="Kroth P."/>
            <person name="Leese F."/>
            <person name="Lindquist E."/>
            <person name="Lyon B.R."/>
            <person name="Martin J."/>
            <person name="Mayer C."/>
            <person name="Parker M."/>
            <person name="Quesneville H."/>
            <person name="Raymond J."/>
            <person name="Uhlig C."/>
            <person name="Valentin K.U."/>
            <person name="Worden A.Z."/>
            <person name="Armbrust E.V."/>
            <person name="Bowler C."/>
            <person name="Green B."/>
            <person name="Moulton V."/>
            <person name="Van Oosterhout C."/>
            <person name="Grigoriev I."/>
        </authorList>
    </citation>
    <scope>NUCLEOTIDE SEQUENCE [LARGE SCALE GENOMIC DNA]</scope>
    <source>
        <strain evidence="4 5">CCMP1102</strain>
    </source>
</reference>
<sequence length="294" mass="32615">MGLFQSGYEKFEKRLPNDAGKVFVITGTTSGIGFIAAETVLNKSLSESVESFEKLKGLNVTYKILHLSAIKVTLGCKAIYCLSNNAEILAADVTITEDENEIQMQTNHLSHFLLTNELFPLIFAGSKEHGDARIVQHSSAARHMTPKNGSEETYFLKKERDGLLGGNDGDTGLMKGGRWYRYFQTKLAASVSMRCLHDKLVAASERNEACKNVTSLRAHPGVARTSIWDDLHEGGFIVHKIIPLFIRMMDSKENVKCGTLYGPRRGLMGKTANPNRPTAYEISPEAKVMLWRTS</sequence>
<dbReference type="AlphaFoldDB" id="A0A1E7EMV8"/>
<proteinExistence type="inferred from homology"/>
<dbReference type="KEGG" id="fcy:FRACYDRAFT_229600"/>
<dbReference type="InterPro" id="IPR036291">
    <property type="entry name" value="NAD(P)-bd_dom_sf"/>
</dbReference>
<keyword evidence="2" id="KW-0521">NADP</keyword>
<gene>
    <name evidence="4" type="ORF">FRACYDRAFT_229600</name>
</gene>
<protein>
    <recommendedName>
        <fullName evidence="6">NAD(P)-binding protein</fullName>
    </recommendedName>
</protein>
<keyword evidence="5" id="KW-1185">Reference proteome</keyword>
<keyword evidence="3" id="KW-0560">Oxidoreductase</keyword>
<organism evidence="4 5">
    <name type="scientific">Fragilariopsis cylindrus CCMP1102</name>
    <dbReference type="NCBI Taxonomy" id="635003"/>
    <lineage>
        <taxon>Eukaryota</taxon>
        <taxon>Sar</taxon>
        <taxon>Stramenopiles</taxon>
        <taxon>Ochrophyta</taxon>
        <taxon>Bacillariophyta</taxon>
        <taxon>Bacillariophyceae</taxon>
        <taxon>Bacillariophycidae</taxon>
        <taxon>Bacillariales</taxon>
        <taxon>Bacillariaceae</taxon>
        <taxon>Fragilariopsis</taxon>
    </lineage>
</organism>
<dbReference type="OrthoDB" id="10265294at2759"/>
<name>A0A1E7EMV8_9STRA</name>
<dbReference type="PANTHER" id="PTHR24320:SF282">
    <property type="entry name" value="WW DOMAIN-CONTAINING OXIDOREDUCTASE"/>
    <property type="match status" value="1"/>
</dbReference>
<accession>A0A1E7EMV8</accession>
<dbReference type="Gene3D" id="3.40.50.720">
    <property type="entry name" value="NAD(P)-binding Rossmann-like Domain"/>
    <property type="match status" value="1"/>
</dbReference>
<dbReference type="GO" id="GO:0016491">
    <property type="term" value="F:oxidoreductase activity"/>
    <property type="evidence" value="ECO:0007669"/>
    <property type="project" value="UniProtKB-KW"/>
</dbReference>
<evidence type="ECO:0008006" key="6">
    <source>
        <dbReference type="Google" id="ProtNLM"/>
    </source>
</evidence>
<dbReference type="PANTHER" id="PTHR24320">
    <property type="entry name" value="RETINOL DEHYDROGENASE"/>
    <property type="match status" value="1"/>
</dbReference>
<evidence type="ECO:0000313" key="4">
    <source>
        <dbReference type="EMBL" id="OEU07177.1"/>
    </source>
</evidence>
<dbReference type="InParanoid" id="A0A1E7EMV8"/>
<evidence type="ECO:0000256" key="1">
    <source>
        <dbReference type="ARBA" id="ARBA00006484"/>
    </source>
</evidence>
<dbReference type="Proteomes" id="UP000095751">
    <property type="component" value="Unassembled WGS sequence"/>
</dbReference>
<dbReference type="EMBL" id="KV784388">
    <property type="protein sequence ID" value="OEU07177.1"/>
    <property type="molecule type" value="Genomic_DNA"/>
</dbReference>
<evidence type="ECO:0000256" key="2">
    <source>
        <dbReference type="ARBA" id="ARBA00022857"/>
    </source>
</evidence>
<dbReference type="SUPFAM" id="SSF51735">
    <property type="entry name" value="NAD(P)-binding Rossmann-fold domains"/>
    <property type="match status" value="1"/>
</dbReference>
<evidence type="ECO:0000256" key="3">
    <source>
        <dbReference type="ARBA" id="ARBA00023002"/>
    </source>
</evidence>